<organism evidence="5 6">
    <name type="scientific">Aedes aegypti</name>
    <name type="common">Yellowfever mosquito</name>
    <name type="synonym">Culex aegypti</name>
    <dbReference type="NCBI Taxonomy" id="7159"/>
    <lineage>
        <taxon>Eukaryota</taxon>
        <taxon>Metazoa</taxon>
        <taxon>Ecdysozoa</taxon>
        <taxon>Arthropoda</taxon>
        <taxon>Hexapoda</taxon>
        <taxon>Insecta</taxon>
        <taxon>Pterygota</taxon>
        <taxon>Neoptera</taxon>
        <taxon>Endopterygota</taxon>
        <taxon>Diptera</taxon>
        <taxon>Nematocera</taxon>
        <taxon>Culicoidea</taxon>
        <taxon>Culicidae</taxon>
        <taxon>Culicinae</taxon>
        <taxon>Aedini</taxon>
        <taxon>Aedes</taxon>
        <taxon>Stegomyia</taxon>
    </lineage>
</organism>
<sequence length="282" mass="33048">MVTYTVSRRGRRQICYYGYTFEMEKERTGSTSWRCGQAKPLKCKARIIERISKYGDPVYEIVRSVHNHDIITERRPRAHGYGPAEYSISLKGSLQLMVQGFPYTRHSCKGGKVYWRCVQFKSLGCRSRVRTHQELIELVEHEHNHERMHGRRRRGALKQLMEERKREKSLIALDHVIPIPEPVSLIQVIAVEAEEATPHPYSYNYRGNLVYDRYTFSKTAVQGMGNIVYWRCTGYRKHKCKAKLKTQGKELIVVYQDHNHDPFVKGSVFPSDLPIWEETKET</sequence>
<keyword evidence="3" id="KW-0862">Zinc</keyword>
<dbReference type="InterPro" id="IPR007588">
    <property type="entry name" value="Znf_FLYWCH"/>
</dbReference>
<dbReference type="EMBL" id="CH477310">
    <property type="protein sequence ID" value="EAT43942.1"/>
    <property type="molecule type" value="Genomic_DNA"/>
</dbReference>
<feature type="domain" description="FLYWCH-type" evidence="4">
    <location>
        <begin position="87"/>
        <end position="145"/>
    </location>
</feature>
<evidence type="ECO:0000256" key="1">
    <source>
        <dbReference type="ARBA" id="ARBA00022723"/>
    </source>
</evidence>
<protein>
    <submittedName>
        <fullName evidence="5">AAEL004649-PA</fullName>
    </submittedName>
</protein>
<reference evidence="5" key="3">
    <citation type="submission" date="2012-09" db="EMBL/GenBank/DDBJ databases">
        <authorList>
            <consortium name="VectorBase"/>
        </authorList>
    </citation>
    <scope>NUCLEOTIDE SEQUENCE</scope>
    <source>
        <strain evidence="5">Liverpool</strain>
    </source>
</reference>
<dbReference type="AlphaFoldDB" id="Q17CD3"/>
<dbReference type="PaxDb" id="7159-AAEL004649-PA"/>
<proteinExistence type="predicted"/>
<reference evidence="5" key="2">
    <citation type="journal article" date="2007" name="Science">
        <title>Genome sequence of Aedes aegypti, a major arbovirus vector.</title>
        <authorList>
            <person name="Nene V."/>
            <person name="Wortman J.R."/>
            <person name="Lawson D."/>
            <person name="Haas B."/>
            <person name="Kodira C."/>
            <person name="Tu Z.J."/>
            <person name="Loftus B."/>
            <person name="Xi Z."/>
            <person name="Megy K."/>
            <person name="Grabherr M."/>
            <person name="Ren Q."/>
            <person name="Zdobnov E.M."/>
            <person name="Lobo N.F."/>
            <person name="Campbell K.S."/>
            <person name="Brown S.E."/>
            <person name="Bonaldo M.F."/>
            <person name="Zhu J."/>
            <person name="Sinkins S.P."/>
            <person name="Hogenkamp D.G."/>
            <person name="Amedeo P."/>
            <person name="Arensburger P."/>
            <person name="Atkinson P.W."/>
            <person name="Bidwell S."/>
            <person name="Biedler J."/>
            <person name="Birney E."/>
            <person name="Bruggner R.V."/>
            <person name="Costas J."/>
            <person name="Coy M.R."/>
            <person name="Crabtree J."/>
            <person name="Crawford M."/>
            <person name="Debruyn B."/>
            <person name="Decaprio D."/>
            <person name="Eiglmeier K."/>
            <person name="Eisenstadt E."/>
            <person name="El-Dorry H."/>
            <person name="Gelbart W.M."/>
            <person name="Gomes S.L."/>
            <person name="Hammond M."/>
            <person name="Hannick L.I."/>
            <person name="Hogan J.R."/>
            <person name="Holmes M.H."/>
            <person name="Jaffe D."/>
            <person name="Johnston J.S."/>
            <person name="Kennedy R.C."/>
            <person name="Koo H."/>
            <person name="Kravitz S."/>
            <person name="Kriventseva E.V."/>
            <person name="Kulp D."/>
            <person name="Labutti K."/>
            <person name="Lee E."/>
            <person name="Li S."/>
            <person name="Lovin D.D."/>
            <person name="Mao C."/>
            <person name="Mauceli E."/>
            <person name="Menck C.F."/>
            <person name="Miller J.R."/>
            <person name="Montgomery P."/>
            <person name="Mori A."/>
            <person name="Nascimento A.L."/>
            <person name="Naveira H.F."/>
            <person name="Nusbaum C."/>
            <person name="O'leary S."/>
            <person name="Orvis J."/>
            <person name="Pertea M."/>
            <person name="Quesneville H."/>
            <person name="Reidenbach K.R."/>
            <person name="Rogers Y.H."/>
            <person name="Roth C.W."/>
            <person name="Schneider J.R."/>
            <person name="Schatz M."/>
            <person name="Shumway M."/>
            <person name="Stanke M."/>
            <person name="Stinson E.O."/>
            <person name="Tubio J.M."/>
            <person name="Vanzee J.P."/>
            <person name="Verjovski-Almeida S."/>
            <person name="Werner D."/>
            <person name="White O."/>
            <person name="Wyder S."/>
            <person name="Zeng Q."/>
            <person name="Zhao Q."/>
            <person name="Zhao Y."/>
            <person name="Hill C.A."/>
            <person name="Raikhel A.S."/>
            <person name="Soares M.B."/>
            <person name="Knudson D.L."/>
            <person name="Lee N.H."/>
            <person name="Galagan J."/>
            <person name="Salzberg S.L."/>
            <person name="Paulsen I.T."/>
            <person name="Dimopoulos G."/>
            <person name="Collins F.H."/>
            <person name="Birren B."/>
            <person name="Fraser-Liggett C.M."/>
            <person name="Severson D.W."/>
        </authorList>
    </citation>
    <scope>NUCLEOTIDE SEQUENCE [LARGE SCALE GENOMIC DNA]</scope>
    <source>
        <strain evidence="5">Liverpool</strain>
    </source>
</reference>
<feature type="domain" description="FLYWCH-type" evidence="4">
    <location>
        <begin position="206"/>
        <end position="260"/>
    </location>
</feature>
<dbReference type="eggNOG" id="ENOG502T8U4">
    <property type="taxonomic scope" value="Eukaryota"/>
</dbReference>
<dbReference type="PhylomeDB" id="Q17CD3"/>
<dbReference type="Pfam" id="PF04500">
    <property type="entry name" value="FLYWCH"/>
    <property type="match status" value="3"/>
</dbReference>
<name>Q17CD3_AEDAE</name>
<dbReference type="VEuPathDB" id="VectorBase:AAEL010576"/>
<evidence type="ECO:0000313" key="5">
    <source>
        <dbReference type="EMBL" id="EAT43942.1"/>
    </source>
</evidence>
<feature type="domain" description="FLYWCH-type" evidence="4">
    <location>
        <begin position="4"/>
        <end position="68"/>
    </location>
</feature>
<gene>
    <name evidence="5" type="ORF">AaeL_AAEL004649</name>
</gene>
<evidence type="ECO:0000256" key="3">
    <source>
        <dbReference type="ARBA" id="ARBA00022833"/>
    </source>
</evidence>
<dbReference type="HOGENOM" id="CLU_925055_0_0_1"/>
<keyword evidence="1" id="KW-0479">Metal-binding</keyword>
<reference evidence="5" key="1">
    <citation type="submission" date="2005-10" db="EMBL/GenBank/DDBJ databases">
        <authorList>
            <person name="Loftus B.J."/>
            <person name="Nene V.M."/>
            <person name="Hannick L.I."/>
            <person name="Bidwell S."/>
            <person name="Haas B."/>
            <person name="Amedeo P."/>
            <person name="Orvis J."/>
            <person name="Wortman J.R."/>
            <person name="White O.R."/>
            <person name="Salzberg S."/>
            <person name="Shumway M."/>
            <person name="Koo H."/>
            <person name="Zhao Y."/>
            <person name="Holmes M."/>
            <person name="Miller J."/>
            <person name="Schatz M."/>
            <person name="Pop M."/>
            <person name="Pai G."/>
            <person name="Utterback T."/>
            <person name="Rogers Y.-H."/>
            <person name="Kravitz S."/>
            <person name="Fraser C.M."/>
        </authorList>
    </citation>
    <scope>NUCLEOTIDE SEQUENCE</scope>
    <source>
        <strain evidence="5">Liverpool</strain>
    </source>
</reference>
<dbReference type="Proteomes" id="UP000682892">
    <property type="component" value="Chromosome 1"/>
</dbReference>
<evidence type="ECO:0000259" key="4">
    <source>
        <dbReference type="Pfam" id="PF04500"/>
    </source>
</evidence>
<evidence type="ECO:0000313" key="6">
    <source>
        <dbReference type="Proteomes" id="UP000682892"/>
    </source>
</evidence>
<evidence type="ECO:0000256" key="2">
    <source>
        <dbReference type="ARBA" id="ARBA00022771"/>
    </source>
</evidence>
<accession>Q17CD3</accession>
<dbReference type="GO" id="GO:0008270">
    <property type="term" value="F:zinc ion binding"/>
    <property type="evidence" value="ECO:0007669"/>
    <property type="project" value="UniProtKB-KW"/>
</dbReference>
<keyword evidence="2" id="KW-0863">Zinc-finger</keyword>
<dbReference type="OMA" id="STSWRCG"/>
<dbReference type="Gene3D" id="2.20.25.240">
    <property type="match status" value="3"/>
</dbReference>